<dbReference type="Pfam" id="PF08940">
    <property type="entry name" value="DUF1918"/>
    <property type="match status" value="1"/>
</dbReference>
<name>A0ABT4T4I0_9ACTN</name>
<organism evidence="2 3">
    <name type="scientific">Nonomuraea ferruginea</name>
    <dbReference type="NCBI Taxonomy" id="46174"/>
    <lineage>
        <taxon>Bacteria</taxon>
        <taxon>Bacillati</taxon>
        <taxon>Actinomycetota</taxon>
        <taxon>Actinomycetes</taxon>
        <taxon>Streptosporangiales</taxon>
        <taxon>Streptosporangiaceae</taxon>
        <taxon>Nonomuraea</taxon>
    </lineage>
</organism>
<evidence type="ECO:0000313" key="3">
    <source>
        <dbReference type="Proteomes" id="UP001212498"/>
    </source>
</evidence>
<protein>
    <submittedName>
        <fullName evidence="2">DUF1918 domain-containing protein</fullName>
    </submittedName>
</protein>
<dbReference type="EMBL" id="JAPNUD010000097">
    <property type="protein sequence ID" value="MDA0644432.1"/>
    <property type="molecule type" value="Genomic_DNA"/>
</dbReference>
<dbReference type="Gene3D" id="2.30.30.440">
    <property type="entry name" value="Domain of unknown function DUF1918"/>
    <property type="match status" value="1"/>
</dbReference>
<keyword evidence="3" id="KW-1185">Reference proteome</keyword>
<evidence type="ECO:0000259" key="1">
    <source>
        <dbReference type="Pfam" id="PF08940"/>
    </source>
</evidence>
<feature type="domain" description="DUF1918" evidence="1">
    <location>
        <begin position="1"/>
        <end position="57"/>
    </location>
</feature>
<proteinExistence type="predicted"/>
<dbReference type="InterPro" id="IPR015035">
    <property type="entry name" value="DUF1918"/>
</dbReference>
<dbReference type="RefSeq" id="WP_148030197.1">
    <property type="nucleotide sequence ID" value="NZ_BAABFD010000001.1"/>
</dbReference>
<accession>A0ABT4T4I0</accession>
<reference evidence="2 3" key="1">
    <citation type="submission" date="2022-11" db="EMBL/GenBank/DDBJ databases">
        <title>Nonomuraea corallina sp. nov., a new species of the genus Nonomuraea isolated from sea side sediment in Thai sea.</title>
        <authorList>
            <person name="Ngamcharungchit C."/>
            <person name="Matsumoto A."/>
            <person name="Suriyachadkun C."/>
            <person name="Panbangred W."/>
            <person name="Inahashi Y."/>
            <person name="Intra B."/>
        </authorList>
    </citation>
    <scope>NUCLEOTIDE SEQUENCE [LARGE SCALE GENOMIC DNA]</scope>
    <source>
        <strain evidence="2 3">DSM 43553</strain>
    </source>
</reference>
<dbReference type="SUPFAM" id="SSF50118">
    <property type="entry name" value="Cell growth inhibitor/plasmid maintenance toxic component"/>
    <property type="match status" value="1"/>
</dbReference>
<sequence>MNATAGDRLLVHGSTVGERDRTGVIIEVRGPNGGPPYIVRFDDGHTALVFPGPDSVIVPQ</sequence>
<comment type="caution">
    <text evidence="2">The sequence shown here is derived from an EMBL/GenBank/DDBJ whole genome shotgun (WGS) entry which is preliminary data.</text>
</comment>
<evidence type="ECO:0000313" key="2">
    <source>
        <dbReference type="EMBL" id="MDA0644432.1"/>
    </source>
</evidence>
<gene>
    <name evidence="2" type="ORF">OUY24_27710</name>
</gene>
<dbReference type="Proteomes" id="UP001212498">
    <property type="component" value="Unassembled WGS sequence"/>
</dbReference>